<dbReference type="EMBL" id="CADCTR010001693">
    <property type="protein sequence ID" value="CAA9307823.1"/>
    <property type="molecule type" value="Genomic_DNA"/>
</dbReference>
<organism evidence="2">
    <name type="scientific">uncultured Chloroflexia bacterium</name>
    <dbReference type="NCBI Taxonomy" id="1672391"/>
    <lineage>
        <taxon>Bacteria</taxon>
        <taxon>Bacillati</taxon>
        <taxon>Chloroflexota</taxon>
        <taxon>Chloroflexia</taxon>
        <taxon>environmental samples</taxon>
    </lineage>
</organism>
<keyword evidence="1" id="KW-1133">Transmembrane helix</keyword>
<keyword evidence="1" id="KW-0812">Transmembrane</keyword>
<feature type="transmembrane region" description="Helical" evidence="1">
    <location>
        <begin position="61"/>
        <end position="84"/>
    </location>
</feature>
<feature type="transmembrane region" description="Helical" evidence="1">
    <location>
        <begin position="145"/>
        <end position="162"/>
    </location>
</feature>
<accession>A0A6J4KKR7</accession>
<feature type="transmembrane region" description="Helical" evidence="1">
    <location>
        <begin position="26"/>
        <end position="46"/>
    </location>
</feature>
<reference evidence="2" key="1">
    <citation type="submission" date="2020-02" db="EMBL/GenBank/DDBJ databases">
        <authorList>
            <person name="Meier V. D."/>
        </authorList>
    </citation>
    <scope>NUCLEOTIDE SEQUENCE</scope>
    <source>
        <strain evidence="2">AVDCRST_MAG93</strain>
    </source>
</reference>
<sequence length="317" mass="34743">MRPVAAITTATLQLERIQRVAEGGRFCALVCPHLVGVLGAIGFPRLDNRFGMATILVPRTLTLFLCVPGISFACRFPLAFAVLFSPRLAGKPFCLPHMWKLPTGPPVFPLCFIHHASGISNPCPASKDDIASGAWSTRNQRRTDAMICVGLNAALFAAAFLQRPFRSLRSCRLEAHTTTGVPCAPMFTLLPAVDGIVAVGRQVDDAKVHTKRTIDLVRWWLVNGARHQQKESARAIHQVAFALSHVQKLALALTGNERHALTTAEGPDRERLLVFPVNGSALWQFGTRIPNGFEGPSNVVCLITMRSITQWSTMEYE</sequence>
<evidence type="ECO:0000256" key="1">
    <source>
        <dbReference type="SAM" id="Phobius"/>
    </source>
</evidence>
<proteinExistence type="predicted"/>
<keyword evidence="1" id="KW-0472">Membrane</keyword>
<protein>
    <submittedName>
        <fullName evidence="2">Uncharacterized protein</fullName>
    </submittedName>
</protein>
<name>A0A6J4KKR7_9CHLR</name>
<gene>
    <name evidence="2" type="ORF">AVDCRST_MAG93-5024</name>
</gene>
<evidence type="ECO:0000313" key="2">
    <source>
        <dbReference type="EMBL" id="CAA9307823.1"/>
    </source>
</evidence>
<dbReference type="AlphaFoldDB" id="A0A6J4KKR7"/>